<gene>
    <name evidence="1" type="ORF">H4684_003979</name>
</gene>
<organism evidence="1 2">
    <name type="scientific">Desulfomicrobium macestii</name>
    <dbReference type="NCBI Taxonomy" id="90731"/>
    <lineage>
        <taxon>Bacteria</taxon>
        <taxon>Pseudomonadati</taxon>
        <taxon>Thermodesulfobacteriota</taxon>
        <taxon>Desulfovibrionia</taxon>
        <taxon>Desulfovibrionales</taxon>
        <taxon>Desulfomicrobiaceae</taxon>
        <taxon>Desulfomicrobium</taxon>
    </lineage>
</organism>
<name>A0ABR9H9A6_9BACT</name>
<dbReference type="RefSeq" id="WP_192625039.1">
    <property type="nucleotide sequence ID" value="NZ_JADBGG010000055.1"/>
</dbReference>
<sequence length="295" mass="34511">MHQLAKRVFYAEYIKCLETKKPFYLSIPEDVVCKHCEQQYKFTCSHMINVDHDLTKYFDKIYLEKHHNGFIADVLLQSERNGILFVEFAVTHRCEEEKLNSGIRILEYTISEEFDINSIKAHKFRSNDYKIQLHNFRSRAQKQSIHNKNCKQLINVFLISNNQKAILHEIKANIDMKSQIRGNPPYVEVLGIKYGNKQAQTLLFIKKVREANFNKIPIKNCYLCKFHGINGVDNAVFCKLKKLPTPSNAAADCGKYSPMKSMEECVALDAKNEEAARKFKPRNMMRRRSSWSQNY</sequence>
<reference evidence="1 2" key="1">
    <citation type="submission" date="2020-10" db="EMBL/GenBank/DDBJ databases">
        <title>Genomic Encyclopedia of Type Strains, Phase IV (KMG-IV): sequencing the most valuable type-strain genomes for metagenomic binning, comparative biology and taxonomic classification.</title>
        <authorList>
            <person name="Goeker M."/>
        </authorList>
    </citation>
    <scope>NUCLEOTIDE SEQUENCE [LARGE SCALE GENOMIC DNA]</scope>
    <source>
        <strain evidence="1 2">DSM 4194</strain>
    </source>
</reference>
<dbReference type="EMBL" id="JADBGG010000055">
    <property type="protein sequence ID" value="MBE1427287.1"/>
    <property type="molecule type" value="Genomic_DNA"/>
</dbReference>
<comment type="caution">
    <text evidence="1">The sequence shown here is derived from an EMBL/GenBank/DDBJ whole genome shotgun (WGS) entry which is preliminary data.</text>
</comment>
<accession>A0ABR9H9A6</accession>
<protein>
    <submittedName>
        <fullName evidence="1">Uncharacterized protein</fullName>
    </submittedName>
</protein>
<dbReference type="Proteomes" id="UP000639010">
    <property type="component" value="Unassembled WGS sequence"/>
</dbReference>
<evidence type="ECO:0000313" key="1">
    <source>
        <dbReference type="EMBL" id="MBE1427287.1"/>
    </source>
</evidence>
<evidence type="ECO:0000313" key="2">
    <source>
        <dbReference type="Proteomes" id="UP000639010"/>
    </source>
</evidence>
<keyword evidence="2" id="KW-1185">Reference proteome</keyword>
<proteinExistence type="predicted"/>